<keyword evidence="8 15" id="KW-0418">Kinase</keyword>
<accession>A0A0M5KZJ0</accession>
<dbReference type="InterPro" id="IPR036097">
    <property type="entry name" value="HisK_dim/P_sf"/>
</dbReference>
<reference evidence="14" key="2">
    <citation type="journal article" date="2016" name="Int. J. Syst. Evol. Microbiol.">
        <title>Lawsonella clevelandensis gen. nov., sp. nov., a new member of the suborder Corynebacterineae isolated from human abscesses.</title>
        <authorList>
            <person name="Bell M.E."/>
            <person name="Bernard K.A."/>
            <person name="Harrington S.M."/>
            <person name="Patel N.B."/>
            <person name="Tucker T.A."/>
            <person name="Metcalfe M.G."/>
            <person name="McQuiston J.R."/>
        </authorList>
    </citation>
    <scope>NUCLEOTIDE SEQUENCE</scope>
    <source>
        <strain evidence="14">X1698</strain>
    </source>
</reference>
<protein>
    <recommendedName>
        <fullName evidence="12">Sensor-like histidine kinase SenX3</fullName>
        <ecNumber evidence="3">2.7.13.3</ecNumber>
    </recommendedName>
</protein>
<sequence>MKAEYLPLVALVTFILGVLLGAFCHRLGTHLLERPAQADHHDDTGISELEALRRISASAPFGVALVDRMQDVVLMNEQAHLLGIVADRHIHEKLWSTVEQVFSSREPVTFHLQPKTFYRIAKPVESLLIIMKPLVEEDSQFVVIYCIDATEEARLEKTRRDFVANVSHELKTPVGAISLLAEALLTDVSDPAQVDYFATKLHTESMRLSQLISELMELSRLQGAEKLPDPEVIELDAVVAEALSRSRHSQDKYDVTVRLDTHEGLLVWGDRTLLVMALHNLIENAILYSDGGKQVVVSRERMLVETLRERMSSPNAYMALNHALRDEQELYVVQVTDKGVGISPKHINRIFERFYRVDKARSRGRGGTGLGLAIVKQIALNMGGAVTVWSKPGVGSTFTLGFLPAETHELSAVISTEENA</sequence>
<dbReference type="EMBL" id="LR584267">
    <property type="protein sequence ID" value="VHO00305.1"/>
    <property type="molecule type" value="Genomic_DNA"/>
</dbReference>
<reference evidence="15 17" key="3">
    <citation type="submission" date="2019-04" db="EMBL/GenBank/DDBJ databases">
        <authorList>
            <person name="Seth-Smith MB H."/>
            <person name="Seth-Smith H."/>
        </authorList>
    </citation>
    <scope>NUCLEOTIDE SEQUENCE [LARGE SCALE GENOMIC DNA]</scope>
    <source>
        <strain evidence="15">USB-603019</strain>
    </source>
</reference>
<dbReference type="Pfam" id="PF00512">
    <property type="entry name" value="HisKA"/>
    <property type="match status" value="1"/>
</dbReference>
<evidence type="ECO:0000256" key="8">
    <source>
        <dbReference type="ARBA" id="ARBA00022777"/>
    </source>
</evidence>
<dbReference type="CDD" id="cd00082">
    <property type="entry name" value="HisKA"/>
    <property type="match status" value="1"/>
</dbReference>
<dbReference type="InterPro" id="IPR050351">
    <property type="entry name" value="BphY/WalK/GraS-like"/>
</dbReference>
<keyword evidence="5" id="KW-0597">Phosphoprotein</keyword>
<gene>
    <name evidence="15" type="primary">senX3</name>
    <name evidence="14" type="ORF">AL705_03300</name>
    <name evidence="15" type="ORF">LC603019_00647</name>
</gene>
<evidence type="ECO:0000313" key="15">
    <source>
        <dbReference type="EMBL" id="VHO00305.1"/>
    </source>
</evidence>
<proteinExistence type="predicted"/>
<dbReference type="STRING" id="1528099.AL705_03300"/>
<dbReference type="GO" id="GO:0000155">
    <property type="term" value="F:phosphorelay sensor kinase activity"/>
    <property type="evidence" value="ECO:0007669"/>
    <property type="project" value="InterPro"/>
</dbReference>
<dbReference type="InterPro" id="IPR003594">
    <property type="entry name" value="HATPase_dom"/>
</dbReference>
<comment type="catalytic activity">
    <reaction evidence="1">
        <text>ATP + protein L-histidine = ADP + protein N-phospho-L-histidine.</text>
        <dbReference type="EC" id="2.7.13.3"/>
    </reaction>
</comment>
<evidence type="ECO:0000256" key="2">
    <source>
        <dbReference type="ARBA" id="ARBA00004236"/>
    </source>
</evidence>
<dbReference type="AlphaFoldDB" id="A0A0M5KZJ0"/>
<dbReference type="InterPro" id="IPR004358">
    <property type="entry name" value="Sig_transdc_His_kin-like_C"/>
</dbReference>
<dbReference type="FunFam" id="1.10.287.130:FF:000008">
    <property type="entry name" value="Two-component sensor histidine kinase"/>
    <property type="match status" value="1"/>
</dbReference>
<dbReference type="PANTHER" id="PTHR45453:SF1">
    <property type="entry name" value="PHOSPHATE REGULON SENSOR PROTEIN PHOR"/>
    <property type="match status" value="1"/>
</dbReference>
<dbReference type="SMART" id="SM00387">
    <property type="entry name" value="HATPase_c"/>
    <property type="match status" value="1"/>
</dbReference>
<dbReference type="Gene3D" id="1.10.287.130">
    <property type="match status" value="1"/>
</dbReference>
<dbReference type="OrthoDB" id="9813151at2"/>
<dbReference type="PANTHER" id="PTHR45453">
    <property type="entry name" value="PHOSPHATE REGULON SENSOR PROTEIN PHOR"/>
    <property type="match status" value="1"/>
</dbReference>
<evidence type="ECO:0000256" key="3">
    <source>
        <dbReference type="ARBA" id="ARBA00012438"/>
    </source>
</evidence>
<dbReference type="SUPFAM" id="SSF55874">
    <property type="entry name" value="ATPase domain of HSP90 chaperone/DNA topoisomerase II/histidine kinase"/>
    <property type="match status" value="1"/>
</dbReference>
<keyword evidence="17" id="KW-1185">Reference proteome</keyword>
<dbReference type="GeneID" id="84894620"/>
<dbReference type="InterPro" id="IPR005467">
    <property type="entry name" value="His_kinase_dom"/>
</dbReference>
<evidence type="ECO:0000256" key="12">
    <source>
        <dbReference type="ARBA" id="ARBA00039401"/>
    </source>
</evidence>
<comment type="subcellular location">
    <subcellularLocation>
        <location evidence="2">Cell membrane</location>
    </subcellularLocation>
</comment>
<dbReference type="EMBL" id="CP012390">
    <property type="protein sequence ID" value="ALE18847.1"/>
    <property type="molecule type" value="Genomic_DNA"/>
</dbReference>
<dbReference type="Gene3D" id="3.30.565.10">
    <property type="entry name" value="Histidine kinase-like ATPase, C-terminal domain"/>
    <property type="match status" value="1"/>
</dbReference>
<dbReference type="Pfam" id="PF02518">
    <property type="entry name" value="HATPase_c"/>
    <property type="match status" value="1"/>
</dbReference>
<evidence type="ECO:0000256" key="11">
    <source>
        <dbReference type="ARBA" id="ARBA00023136"/>
    </source>
</evidence>
<dbReference type="PATRIC" id="fig|1562462.4.peg.670"/>
<evidence type="ECO:0000256" key="10">
    <source>
        <dbReference type="ARBA" id="ARBA00023012"/>
    </source>
</evidence>
<evidence type="ECO:0000313" key="16">
    <source>
        <dbReference type="Proteomes" id="UP000068137"/>
    </source>
</evidence>
<evidence type="ECO:0000256" key="1">
    <source>
        <dbReference type="ARBA" id="ARBA00000085"/>
    </source>
</evidence>
<evidence type="ECO:0000256" key="7">
    <source>
        <dbReference type="ARBA" id="ARBA00022741"/>
    </source>
</evidence>
<organism evidence="14 16">
    <name type="scientific">Lawsonella clevelandensis</name>
    <dbReference type="NCBI Taxonomy" id="1528099"/>
    <lineage>
        <taxon>Bacteria</taxon>
        <taxon>Bacillati</taxon>
        <taxon>Actinomycetota</taxon>
        <taxon>Actinomycetes</taxon>
        <taxon>Mycobacteriales</taxon>
        <taxon>Lawsonellaceae</taxon>
        <taxon>Lawsonella</taxon>
    </lineage>
</organism>
<keyword evidence="6" id="KW-0808">Transferase</keyword>
<dbReference type="SUPFAM" id="SSF47384">
    <property type="entry name" value="Homodimeric domain of signal transducing histidine kinase"/>
    <property type="match status" value="1"/>
</dbReference>
<reference evidence="14 16" key="1">
    <citation type="journal article" date="2015" name="Genome Announc.">
        <title>Complete Genome Sequences for Two Strains of a Novel Fastidious, Partially Acid-Fast, Gram-Positive Corynebacterineae Bacterium, Derived from Human Clinical Samples.</title>
        <authorList>
            <person name="Nicholson A.C."/>
            <person name="Bell M."/>
            <person name="Humrighouse B.W."/>
            <person name="McQuiston J.R."/>
        </authorList>
    </citation>
    <scope>NUCLEOTIDE SEQUENCE [LARGE SCALE GENOMIC DNA]</scope>
    <source>
        <strain evidence="14 16">X1698</strain>
    </source>
</reference>
<name>A0A0M5KZJ0_9ACTN</name>
<evidence type="ECO:0000256" key="9">
    <source>
        <dbReference type="ARBA" id="ARBA00022840"/>
    </source>
</evidence>
<dbReference type="InterPro" id="IPR036890">
    <property type="entry name" value="HATPase_C_sf"/>
</dbReference>
<dbReference type="FunFam" id="3.30.565.10:FF:000006">
    <property type="entry name" value="Sensor histidine kinase WalK"/>
    <property type="match status" value="1"/>
</dbReference>
<keyword evidence="11" id="KW-0472">Membrane</keyword>
<dbReference type="KEGG" id="cbq:AL705_03300"/>
<keyword evidence="4" id="KW-1003">Cell membrane</keyword>
<dbReference type="InterPro" id="IPR003661">
    <property type="entry name" value="HisK_dim/P_dom"/>
</dbReference>
<dbReference type="Proteomes" id="UP000324288">
    <property type="component" value="Chromosome"/>
</dbReference>
<keyword evidence="9" id="KW-0067">ATP-binding</keyword>
<dbReference type="GO" id="GO:0005524">
    <property type="term" value="F:ATP binding"/>
    <property type="evidence" value="ECO:0007669"/>
    <property type="project" value="UniProtKB-KW"/>
</dbReference>
<evidence type="ECO:0000313" key="17">
    <source>
        <dbReference type="Proteomes" id="UP000324288"/>
    </source>
</evidence>
<dbReference type="GO" id="GO:0016036">
    <property type="term" value="P:cellular response to phosphate starvation"/>
    <property type="evidence" value="ECO:0007669"/>
    <property type="project" value="TreeGrafter"/>
</dbReference>
<evidence type="ECO:0000259" key="13">
    <source>
        <dbReference type="PROSITE" id="PS50109"/>
    </source>
</evidence>
<dbReference type="Proteomes" id="UP000068137">
    <property type="component" value="Chromosome"/>
</dbReference>
<dbReference type="GO" id="GO:0005886">
    <property type="term" value="C:plasma membrane"/>
    <property type="evidence" value="ECO:0007669"/>
    <property type="project" value="UniProtKB-SubCell"/>
</dbReference>
<dbReference type="EC" id="2.7.13.3" evidence="3"/>
<keyword evidence="7" id="KW-0547">Nucleotide-binding</keyword>
<evidence type="ECO:0000313" key="14">
    <source>
        <dbReference type="EMBL" id="ALE18847.1"/>
    </source>
</evidence>
<dbReference type="PROSITE" id="PS50109">
    <property type="entry name" value="HIS_KIN"/>
    <property type="match status" value="1"/>
</dbReference>
<feature type="domain" description="Histidine kinase" evidence="13">
    <location>
        <begin position="165"/>
        <end position="406"/>
    </location>
</feature>
<dbReference type="CDD" id="cd00075">
    <property type="entry name" value="HATPase"/>
    <property type="match status" value="1"/>
</dbReference>
<dbReference type="RefSeq" id="WP_053961796.1">
    <property type="nucleotide sequence ID" value="NZ_CAMJVL010000029.1"/>
</dbReference>
<dbReference type="GO" id="GO:0004721">
    <property type="term" value="F:phosphoprotein phosphatase activity"/>
    <property type="evidence" value="ECO:0007669"/>
    <property type="project" value="TreeGrafter"/>
</dbReference>
<keyword evidence="10" id="KW-0902">Two-component regulatory system</keyword>
<evidence type="ECO:0000256" key="6">
    <source>
        <dbReference type="ARBA" id="ARBA00022679"/>
    </source>
</evidence>
<evidence type="ECO:0000256" key="5">
    <source>
        <dbReference type="ARBA" id="ARBA00022553"/>
    </source>
</evidence>
<dbReference type="PRINTS" id="PR00344">
    <property type="entry name" value="BCTRLSENSOR"/>
</dbReference>
<evidence type="ECO:0000256" key="4">
    <source>
        <dbReference type="ARBA" id="ARBA00022475"/>
    </source>
</evidence>
<dbReference type="SMART" id="SM00388">
    <property type="entry name" value="HisKA"/>
    <property type="match status" value="1"/>
</dbReference>